<dbReference type="RefSeq" id="WP_380115120.1">
    <property type="nucleotide sequence ID" value="NZ_JBHSIU010000013.1"/>
</dbReference>
<proteinExistence type="predicted"/>
<dbReference type="InterPro" id="IPR050266">
    <property type="entry name" value="AB_hydrolase_sf"/>
</dbReference>
<dbReference type="InterPro" id="IPR029058">
    <property type="entry name" value="AB_hydrolase_fold"/>
</dbReference>
<evidence type="ECO:0000313" key="4">
    <source>
        <dbReference type="Proteomes" id="UP001595912"/>
    </source>
</evidence>
<dbReference type="Gene3D" id="3.40.50.1820">
    <property type="entry name" value="alpha/beta hydrolase"/>
    <property type="match status" value="1"/>
</dbReference>
<keyword evidence="1 3" id="KW-0378">Hydrolase</keyword>
<dbReference type="SUPFAM" id="SSF53474">
    <property type="entry name" value="alpha/beta-Hydrolases"/>
    <property type="match status" value="1"/>
</dbReference>
<evidence type="ECO:0000259" key="2">
    <source>
        <dbReference type="Pfam" id="PF00561"/>
    </source>
</evidence>
<keyword evidence="4" id="KW-1185">Reference proteome</keyword>
<reference evidence="4" key="1">
    <citation type="journal article" date="2019" name="Int. J. Syst. Evol. Microbiol.">
        <title>The Global Catalogue of Microorganisms (GCM) 10K type strain sequencing project: providing services to taxonomists for standard genome sequencing and annotation.</title>
        <authorList>
            <consortium name="The Broad Institute Genomics Platform"/>
            <consortium name="The Broad Institute Genome Sequencing Center for Infectious Disease"/>
            <person name="Wu L."/>
            <person name="Ma J."/>
        </authorList>
    </citation>
    <scope>NUCLEOTIDE SEQUENCE [LARGE SCALE GENOMIC DNA]</scope>
    <source>
        <strain evidence="4">CGMCC 4.7152</strain>
    </source>
</reference>
<name>A0ABV9VTZ1_9ACTN</name>
<dbReference type="Pfam" id="PF00561">
    <property type="entry name" value="Abhydrolase_1"/>
    <property type="match status" value="1"/>
</dbReference>
<feature type="domain" description="AB hydrolase-1" evidence="2">
    <location>
        <begin position="25"/>
        <end position="156"/>
    </location>
</feature>
<evidence type="ECO:0000256" key="1">
    <source>
        <dbReference type="ARBA" id="ARBA00022801"/>
    </source>
</evidence>
<dbReference type="EMBL" id="JBHSIU010000013">
    <property type="protein sequence ID" value="MFC4998868.1"/>
    <property type="molecule type" value="Genomic_DNA"/>
</dbReference>
<comment type="caution">
    <text evidence="3">The sequence shown here is derived from an EMBL/GenBank/DDBJ whole genome shotgun (WGS) entry which is preliminary data.</text>
</comment>
<organism evidence="3 4">
    <name type="scientific">Dactylosporangium cerinum</name>
    <dbReference type="NCBI Taxonomy" id="1434730"/>
    <lineage>
        <taxon>Bacteria</taxon>
        <taxon>Bacillati</taxon>
        <taxon>Actinomycetota</taxon>
        <taxon>Actinomycetes</taxon>
        <taxon>Micromonosporales</taxon>
        <taxon>Micromonosporaceae</taxon>
        <taxon>Dactylosporangium</taxon>
    </lineage>
</organism>
<accession>A0ABV9VTZ1</accession>
<dbReference type="PANTHER" id="PTHR43798">
    <property type="entry name" value="MONOACYLGLYCEROL LIPASE"/>
    <property type="match status" value="1"/>
</dbReference>
<sequence length="272" mass="29423">MGEEIFIDVPGGYLYSRTQGQGPDVVLLNAGASDLRMWESTVAWLGQVARVTTFDYRDMGLSSRAAEPYSELDDIEAVLDAAGVDAALLVGVSDGARRALAFAHRHPQRVRRVVAVCGAFGEVPDPSPAESAARQVMLDHFARLEQVKADEGVHAAAALDIGGWGSALGPDHRRLMVGLQVANSYWMLLEESLGYELDPPVKTRFRELTTPVDVVVGGHDFEGTRLWAQRLAEQAPDATLSVIAEGDHFPMLSAPEEFSRIVLAALRQTTAS</sequence>
<dbReference type="InterPro" id="IPR000073">
    <property type="entry name" value="AB_hydrolase_1"/>
</dbReference>
<gene>
    <name evidence="3" type="ORF">ACFPIJ_13610</name>
</gene>
<dbReference type="PANTHER" id="PTHR43798:SF31">
    <property type="entry name" value="AB HYDROLASE SUPERFAMILY PROTEIN YCLE"/>
    <property type="match status" value="1"/>
</dbReference>
<dbReference type="Proteomes" id="UP001595912">
    <property type="component" value="Unassembled WGS sequence"/>
</dbReference>
<dbReference type="GO" id="GO:0016787">
    <property type="term" value="F:hydrolase activity"/>
    <property type="evidence" value="ECO:0007669"/>
    <property type="project" value="UniProtKB-KW"/>
</dbReference>
<evidence type="ECO:0000313" key="3">
    <source>
        <dbReference type="EMBL" id="MFC4998868.1"/>
    </source>
</evidence>
<protein>
    <submittedName>
        <fullName evidence="3">Alpha/beta fold hydrolase</fullName>
    </submittedName>
</protein>